<protein>
    <submittedName>
        <fullName evidence="2">Uncharacterized protein</fullName>
    </submittedName>
</protein>
<dbReference type="InterPro" id="IPR010708">
    <property type="entry name" value="5'(3')-deoxyribonucleotidase"/>
</dbReference>
<dbReference type="EMBL" id="BAFD01000071">
    <property type="protein sequence ID" value="GAB44675.1"/>
    <property type="molecule type" value="Genomic_DNA"/>
</dbReference>
<dbReference type="InterPro" id="IPR023214">
    <property type="entry name" value="HAD_sf"/>
</dbReference>
<dbReference type="SUPFAM" id="SSF56784">
    <property type="entry name" value="HAD-like"/>
    <property type="match status" value="1"/>
</dbReference>
<comment type="caution">
    <text evidence="2">The sequence shown here is derived from an EMBL/GenBank/DDBJ whole genome shotgun (WGS) entry which is preliminary data.</text>
</comment>
<gene>
    <name evidence="2" type="ORF">GOTRE_071_00010</name>
</gene>
<sequence>MTEAPVVTTKKILYIDMDNTLVDFHSGIDKLSAAEHTRFEGRLDDVPGIFSLMDPMPGAIEAFDDLSRLFDTYILSTAPWDNPLAWTEKLLWVKMHFGREKDSRAHKRLILSHHKNLNRGDFIIDDRTARGVEDFQGTHIHFGRPGFENWAKVVEHMR</sequence>
<dbReference type="InterPro" id="IPR036412">
    <property type="entry name" value="HAD-like_sf"/>
</dbReference>
<dbReference type="Gene3D" id="3.40.50.1000">
    <property type="entry name" value="HAD superfamily/HAD-like"/>
    <property type="match status" value="1"/>
</dbReference>
<evidence type="ECO:0000313" key="2">
    <source>
        <dbReference type="EMBL" id="GAB44675.1"/>
    </source>
</evidence>
<comment type="similarity">
    <text evidence="1">Belongs to the 5'(3')-deoxyribonucleotidase family.</text>
</comment>
<dbReference type="Pfam" id="PF06941">
    <property type="entry name" value="NT5C"/>
    <property type="match status" value="1"/>
</dbReference>
<organism evidence="2 3">
    <name type="scientific">Gordonia terrae NBRC 100016</name>
    <dbReference type="NCBI Taxonomy" id="1089454"/>
    <lineage>
        <taxon>Bacteria</taxon>
        <taxon>Bacillati</taxon>
        <taxon>Actinomycetota</taxon>
        <taxon>Actinomycetes</taxon>
        <taxon>Mycobacteriales</taxon>
        <taxon>Gordoniaceae</taxon>
        <taxon>Gordonia</taxon>
    </lineage>
</organism>
<dbReference type="RefSeq" id="WP_004021531.1">
    <property type="nucleotide sequence ID" value="NZ_BAFD01000071.1"/>
</dbReference>
<accession>A0ABQ0HFQ4</accession>
<proteinExistence type="inferred from homology"/>
<dbReference type="SFLD" id="SFLDG01145">
    <property type="entry name" value="C1.2.1"/>
    <property type="match status" value="1"/>
</dbReference>
<evidence type="ECO:0000256" key="1">
    <source>
        <dbReference type="ARBA" id="ARBA00009589"/>
    </source>
</evidence>
<keyword evidence="3" id="KW-1185">Reference proteome</keyword>
<reference evidence="2 3" key="1">
    <citation type="submission" date="2012-02" db="EMBL/GenBank/DDBJ databases">
        <title>Whole genome shotgun sequence of Gordonia terrae NBRC 100016.</title>
        <authorList>
            <person name="Takarada H."/>
            <person name="Hosoyama A."/>
            <person name="Tsuchikane K."/>
            <person name="Katsumata H."/>
            <person name="Yamazaki S."/>
            <person name="Fujita N."/>
        </authorList>
    </citation>
    <scope>NUCLEOTIDE SEQUENCE [LARGE SCALE GENOMIC DNA]</scope>
    <source>
        <strain evidence="2 3">NBRC 100016</strain>
    </source>
</reference>
<dbReference type="SFLD" id="SFLDG01126">
    <property type="entry name" value="C1.2:_Nucleotidase_Like"/>
    <property type="match status" value="1"/>
</dbReference>
<evidence type="ECO:0000313" key="3">
    <source>
        <dbReference type="Proteomes" id="UP000004881"/>
    </source>
</evidence>
<dbReference type="SFLD" id="SFLDS00003">
    <property type="entry name" value="Haloacid_Dehalogenase"/>
    <property type="match status" value="1"/>
</dbReference>
<dbReference type="Proteomes" id="UP000004881">
    <property type="component" value="Unassembled WGS sequence"/>
</dbReference>
<dbReference type="PANTHER" id="PTHR16504:SF4">
    <property type="entry name" value="5'(3')-DEOXYRIBONUCLEOTIDASE"/>
    <property type="match status" value="1"/>
</dbReference>
<feature type="non-terminal residue" evidence="2">
    <location>
        <position position="158"/>
    </location>
</feature>
<dbReference type="PANTHER" id="PTHR16504">
    <property type="entry name" value="5'(3')-DEOXYRIBONUCLEOTIDASE"/>
    <property type="match status" value="1"/>
</dbReference>
<name>A0ABQ0HFQ4_9ACTN</name>